<reference evidence="1" key="2">
    <citation type="journal article" date="2014" name="ISME J.">
        <title>Microbial stratification in low pH oxic and suboxic macroscopic growths along an acid mine drainage.</title>
        <authorList>
            <person name="Mendez-Garcia C."/>
            <person name="Mesa V."/>
            <person name="Sprenger R.R."/>
            <person name="Richter M."/>
            <person name="Diez M.S."/>
            <person name="Solano J."/>
            <person name="Bargiela R."/>
            <person name="Golyshina O.V."/>
            <person name="Manteca A."/>
            <person name="Ramos J.L."/>
            <person name="Gallego J.R."/>
            <person name="Llorente I."/>
            <person name="Martins Dos Santos V.A."/>
            <person name="Jensen O.N."/>
            <person name="Pelaez A.I."/>
            <person name="Sanchez J."/>
            <person name="Ferrer M."/>
        </authorList>
    </citation>
    <scope>NUCLEOTIDE SEQUENCE</scope>
</reference>
<proteinExistence type="predicted"/>
<accession>T1CF82</accession>
<comment type="caution">
    <text evidence="1">The sequence shown here is derived from an EMBL/GenBank/DDBJ whole genome shotgun (WGS) entry which is preliminary data.</text>
</comment>
<dbReference type="EMBL" id="AUZX01000796">
    <property type="protein sequence ID" value="EQD80283.1"/>
    <property type="molecule type" value="Genomic_DNA"/>
</dbReference>
<sequence length="255" mass="27707">MPASTRTQARVILYQPTQRPTTRTGEWQSTTWGRGRVRVTGRLGQRHADMLEALCSMALDVRPVSDGGVEMLVDPHRVRRAMAGGKGQYSAEQMMTLLADLRAAVIEIETPELAARGERVIGGLVDHWVPSSRAVRDPLHGDRRLWRVRLGVALVALLKVDALVWRDPAPIAALRSGVSQALARHVLTHANTPRGGWRLDGLLSAVGVPTKTATRKARMAVRRDADGLARIGIHLTAGGSRVSLRCEAEAASGQH</sequence>
<name>T1CF82_9ZZZZ</name>
<protein>
    <submittedName>
        <fullName evidence="1">Uncharacterized protein</fullName>
    </submittedName>
</protein>
<gene>
    <name evidence="1" type="ORF">B1A_01049</name>
</gene>
<organism evidence="1">
    <name type="scientific">mine drainage metagenome</name>
    <dbReference type="NCBI Taxonomy" id="410659"/>
    <lineage>
        <taxon>unclassified sequences</taxon>
        <taxon>metagenomes</taxon>
        <taxon>ecological metagenomes</taxon>
    </lineage>
</organism>
<reference evidence="1" key="1">
    <citation type="submission" date="2013-08" db="EMBL/GenBank/DDBJ databases">
        <authorList>
            <person name="Mendez C."/>
            <person name="Richter M."/>
            <person name="Ferrer M."/>
            <person name="Sanchez J."/>
        </authorList>
    </citation>
    <scope>NUCLEOTIDE SEQUENCE</scope>
</reference>
<dbReference type="AlphaFoldDB" id="T1CF82"/>
<evidence type="ECO:0000313" key="1">
    <source>
        <dbReference type="EMBL" id="EQD80283.1"/>
    </source>
</evidence>